<keyword evidence="1" id="KW-0472">Membrane</keyword>
<evidence type="ECO:0000313" key="3">
    <source>
        <dbReference type="Proteomes" id="UP000198304"/>
    </source>
</evidence>
<proteinExistence type="predicted"/>
<accession>A0A239BXE6</accession>
<reference evidence="3" key="1">
    <citation type="submission" date="2017-06" db="EMBL/GenBank/DDBJ databases">
        <authorList>
            <person name="Varghese N."/>
            <person name="Submissions S."/>
        </authorList>
    </citation>
    <scope>NUCLEOTIDE SEQUENCE [LARGE SCALE GENOMIC DNA]</scope>
    <source>
        <strain evidence="3">SCA</strain>
    </source>
</reference>
<protein>
    <recommendedName>
        <fullName evidence="4">Tat (Twin-arginine translocation) pathway signal sequence</fullName>
    </recommendedName>
</protein>
<keyword evidence="1" id="KW-0812">Transmembrane</keyword>
<gene>
    <name evidence="2" type="ORF">SAMN05446037_1004155</name>
</gene>
<organism evidence="2 3">
    <name type="scientific">Anaerovirgula multivorans</name>
    <dbReference type="NCBI Taxonomy" id="312168"/>
    <lineage>
        <taxon>Bacteria</taxon>
        <taxon>Bacillati</taxon>
        <taxon>Bacillota</taxon>
        <taxon>Clostridia</taxon>
        <taxon>Peptostreptococcales</taxon>
        <taxon>Natronincolaceae</taxon>
        <taxon>Anaerovirgula</taxon>
    </lineage>
</organism>
<name>A0A239BXE6_9FIRM</name>
<evidence type="ECO:0000313" key="2">
    <source>
        <dbReference type="EMBL" id="SNS11744.1"/>
    </source>
</evidence>
<dbReference type="EMBL" id="FZOJ01000004">
    <property type="protein sequence ID" value="SNS11744.1"/>
    <property type="molecule type" value="Genomic_DNA"/>
</dbReference>
<dbReference type="InterPro" id="IPR006311">
    <property type="entry name" value="TAT_signal"/>
</dbReference>
<dbReference type="AlphaFoldDB" id="A0A239BXE6"/>
<dbReference type="Proteomes" id="UP000198304">
    <property type="component" value="Unassembled WGS sequence"/>
</dbReference>
<dbReference type="PROSITE" id="PS51318">
    <property type="entry name" value="TAT"/>
    <property type="match status" value="1"/>
</dbReference>
<feature type="transmembrane region" description="Helical" evidence="1">
    <location>
        <begin position="15"/>
        <end position="36"/>
    </location>
</feature>
<sequence length="84" mass="8772">MTIEKKDKEISRKDFLKGVGVSLAGVTLLGGVGGVLTACSDQATAAPEPIAGESEKPQWPFTYVKVDPDKAAIRGYDAYKTGAG</sequence>
<evidence type="ECO:0000256" key="1">
    <source>
        <dbReference type="SAM" id="Phobius"/>
    </source>
</evidence>
<keyword evidence="3" id="KW-1185">Reference proteome</keyword>
<evidence type="ECO:0008006" key="4">
    <source>
        <dbReference type="Google" id="ProtNLM"/>
    </source>
</evidence>
<keyword evidence="1" id="KW-1133">Transmembrane helix</keyword>